<dbReference type="PANTHER" id="PTHR48097">
    <property type="entry name" value="L-THREONINE ALDOLASE-RELATED"/>
    <property type="match status" value="1"/>
</dbReference>
<evidence type="ECO:0000256" key="3">
    <source>
        <dbReference type="ARBA" id="ARBA00022898"/>
    </source>
</evidence>
<dbReference type="SUPFAM" id="SSF53383">
    <property type="entry name" value="PLP-dependent transferases"/>
    <property type="match status" value="1"/>
</dbReference>
<reference evidence="6" key="1">
    <citation type="journal article" date="2019" name="Int. J. Syst. Evol. Microbiol.">
        <title>The Global Catalogue of Microorganisms (GCM) 10K type strain sequencing project: providing services to taxonomists for standard genome sequencing and annotation.</title>
        <authorList>
            <consortium name="The Broad Institute Genomics Platform"/>
            <consortium name="The Broad Institute Genome Sequencing Center for Infectious Disease"/>
            <person name="Wu L."/>
            <person name="Ma J."/>
        </authorList>
    </citation>
    <scope>NUCLEOTIDE SEQUENCE [LARGE SCALE GENOMIC DNA]</scope>
    <source>
        <strain evidence="6">CGMCC 4.7367</strain>
    </source>
</reference>
<name>A0ABQ3ME36_9PSEU</name>
<organism evidence="5 6">
    <name type="scientific">Lentzea cavernae</name>
    <dbReference type="NCBI Taxonomy" id="2020703"/>
    <lineage>
        <taxon>Bacteria</taxon>
        <taxon>Bacillati</taxon>
        <taxon>Actinomycetota</taxon>
        <taxon>Actinomycetes</taxon>
        <taxon>Pseudonocardiales</taxon>
        <taxon>Pseudonocardiaceae</taxon>
        <taxon>Lentzea</taxon>
    </lineage>
</organism>
<dbReference type="EMBL" id="BNAR01000005">
    <property type="protein sequence ID" value="GHH41888.1"/>
    <property type="molecule type" value="Genomic_DNA"/>
</dbReference>
<dbReference type="InterPro" id="IPR001597">
    <property type="entry name" value="ArAA_b-elim_lyase/Thr_aldolase"/>
</dbReference>
<evidence type="ECO:0000313" key="5">
    <source>
        <dbReference type="EMBL" id="GHH41888.1"/>
    </source>
</evidence>
<evidence type="ECO:0000256" key="1">
    <source>
        <dbReference type="ARBA" id="ARBA00001933"/>
    </source>
</evidence>
<proteinExistence type="inferred from homology"/>
<comment type="cofactor">
    <cofactor evidence="1">
        <name>pyridoxal 5'-phosphate</name>
        <dbReference type="ChEBI" id="CHEBI:597326"/>
    </cofactor>
</comment>
<comment type="similarity">
    <text evidence="2">Belongs to the threonine aldolase family.</text>
</comment>
<evidence type="ECO:0000259" key="4">
    <source>
        <dbReference type="Pfam" id="PF01212"/>
    </source>
</evidence>
<evidence type="ECO:0000256" key="2">
    <source>
        <dbReference type="ARBA" id="ARBA00006966"/>
    </source>
</evidence>
<dbReference type="Gene3D" id="3.90.1150.10">
    <property type="entry name" value="Aspartate Aminotransferase, domain 1"/>
    <property type="match status" value="1"/>
</dbReference>
<dbReference type="Gene3D" id="3.40.640.10">
    <property type="entry name" value="Type I PLP-dependent aspartate aminotransferase-like (Major domain)"/>
    <property type="match status" value="1"/>
</dbReference>
<dbReference type="Pfam" id="PF01212">
    <property type="entry name" value="Beta_elim_lyase"/>
    <property type="match status" value="1"/>
</dbReference>
<evidence type="ECO:0000313" key="6">
    <source>
        <dbReference type="Proteomes" id="UP000605568"/>
    </source>
</evidence>
<feature type="domain" description="Aromatic amino acid beta-eliminating lyase/threonine aldolase" evidence="4">
    <location>
        <begin position="46"/>
        <end position="278"/>
    </location>
</feature>
<accession>A0ABQ3ME36</accession>
<sequence length="356" mass="38916">MAIVSLGGMDIRRSLSQHSGPRKSPYELTRRLAEYLTPETRPEDPVRVLEQRVAGLLGKPAALFFPSGTMAQQAVLRVHAERTGRRAFAAHPQTHLHVWENQGYNALHDLWFHPVGDRNELFGLDELKAVHEPLAAVVFELPQRDIGGVLPAFADLAAQAQWVRASGAAAHCDGARLWEAQTGYDATLAEIAAVFDTVYVSLYKGLEGVRGAVLAGDAETIGQASVWRRRMGGAIVDAWPLAAIALMGLDANLPRMAEFKRHAQAVAEAINADGFAHTTPDVPATPLFHVHLPMSRHDAQRAAQNLLEETGIRLFLHARSNPDPRRCSFEVSVGISGLEFTPHEVVELIKGLPSRM</sequence>
<gene>
    <name evidence="5" type="ORF">GCM10017774_37220</name>
</gene>
<dbReference type="InterPro" id="IPR015422">
    <property type="entry name" value="PyrdxlP-dep_Trfase_small"/>
</dbReference>
<dbReference type="InterPro" id="IPR015421">
    <property type="entry name" value="PyrdxlP-dep_Trfase_major"/>
</dbReference>
<keyword evidence="6" id="KW-1185">Reference proteome</keyword>
<dbReference type="Proteomes" id="UP000605568">
    <property type="component" value="Unassembled WGS sequence"/>
</dbReference>
<keyword evidence="3" id="KW-0663">Pyridoxal phosphate</keyword>
<protein>
    <recommendedName>
        <fullName evidence="4">Aromatic amino acid beta-eliminating lyase/threonine aldolase domain-containing protein</fullName>
    </recommendedName>
</protein>
<dbReference type="PANTHER" id="PTHR48097:SF9">
    <property type="entry name" value="L-THREONINE ALDOLASE"/>
    <property type="match status" value="1"/>
</dbReference>
<comment type="caution">
    <text evidence="5">The sequence shown here is derived from an EMBL/GenBank/DDBJ whole genome shotgun (WGS) entry which is preliminary data.</text>
</comment>
<dbReference type="InterPro" id="IPR015424">
    <property type="entry name" value="PyrdxlP-dep_Trfase"/>
</dbReference>